<dbReference type="OrthoDB" id="8858565at2"/>
<dbReference type="eggNOG" id="COG4876">
    <property type="taxonomic scope" value="Bacteria"/>
</dbReference>
<sequence length="153" mass="17458">MPWDTNDYPSSLKNLDTPVRKKAIDIANAMLDDGYDEDRAIPIATEQAKEWYDNASDKEINQVNQMSDQDLKSRDDRDKQSDPRPELLEKGEHVVAHEDGWAVQTEQAKKPSDVFEQKQDAIDRAEEIAQNKGTKVIIHKKDGSIQKQTSYDS</sequence>
<reference evidence="2 3" key="1">
    <citation type="submission" date="2013-08" db="EMBL/GenBank/DDBJ databases">
        <title>Genome of Pontibacillus chungwhensis.</title>
        <authorList>
            <person name="Wang Q."/>
            <person name="Wang G."/>
        </authorList>
    </citation>
    <scope>NUCLEOTIDE SEQUENCE [LARGE SCALE GENOMIC DNA]</scope>
    <source>
        <strain evidence="2 3">BH030062</strain>
    </source>
</reference>
<dbReference type="AlphaFoldDB" id="A0A0A2UWZ4"/>
<dbReference type="Proteomes" id="UP000030153">
    <property type="component" value="Unassembled WGS sequence"/>
</dbReference>
<proteinExistence type="predicted"/>
<protein>
    <recommendedName>
        <fullName evidence="4">DUF2188 domain-containing protein</fullName>
    </recommendedName>
</protein>
<feature type="compositionally biased region" description="Basic and acidic residues" evidence="1">
    <location>
        <begin position="69"/>
        <end position="96"/>
    </location>
</feature>
<feature type="region of interest" description="Disordered" evidence="1">
    <location>
        <begin position="52"/>
        <end position="96"/>
    </location>
</feature>
<accession>A0A0A2UWZ4</accession>
<gene>
    <name evidence="2" type="ORF">N780_17435</name>
</gene>
<dbReference type="EMBL" id="AVBG01000008">
    <property type="protein sequence ID" value="KGP91046.1"/>
    <property type="molecule type" value="Genomic_DNA"/>
</dbReference>
<dbReference type="Pfam" id="PF09954">
    <property type="entry name" value="DUF2188"/>
    <property type="match status" value="1"/>
</dbReference>
<organism evidence="2 3">
    <name type="scientific">Pontibacillus chungwhensis BH030062</name>
    <dbReference type="NCBI Taxonomy" id="1385513"/>
    <lineage>
        <taxon>Bacteria</taxon>
        <taxon>Bacillati</taxon>
        <taxon>Bacillota</taxon>
        <taxon>Bacilli</taxon>
        <taxon>Bacillales</taxon>
        <taxon>Bacillaceae</taxon>
        <taxon>Pontibacillus</taxon>
    </lineage>
</organism>
<keyword evidence="3" id="KW-1185">Reference proteome</keyword>
<evidence type="ECO:0000313" key="3">
    <source>
        <dbReference type="Proteomes" id="UP000030153"/>
    </source>
</evidence>
<comment type="caution">
    <text evidence="2">The sequence shown here is derived from an EMBL/GenBank/DDBJ whole genome shotgun (WGS) entry which is preliminary data.</text>
</comment>
<dbReference type="RefSeq" id="WP_036784065.1">
    <property type="nucleotide sequence ID" value="NZ_AVBG01000008.1"/>
</dbReference>
<name>A0A0A2UWZ4_9BACI</name>
<evidence type="ECO:0008006" key="4">
    <source>
        <dbReference type="Google" id="ProtNLM"/>
    </source>
</evidence>
<dbReference type="STRING" id="1385513.N780_17435"/>
<evidence type="ECO:0000313" key="2">
    <source>
        <dbReference type="EMBL" id="KGP91046.1"/>
    </source>
</evidence>
<dbReference type="InterPro" id="IPR018691">
    <property type="entry name" value="DUF2188"/>
</dbReference>
<evidence type="ECO:0000256" key="1">
    <source>
        <dbReference type="SAM" id="MobiDB-lite"/>
    </source>
</evidence>